<dbReference type="Pfam" id="PF22653">
    <property type="entry name" value="DUF7007"/>
    <property type="match status" value="1"/>
</dbReference>
<dbReference type="InterPro" id="IPR054276">
    <property type="entry name" value="DUF7007"/>
</dbReference>
<protein>
    <recommendedName>
        <fullName evidence="2">DUF7007 domain-containing protein</fullName>
    </recommendedName>
</protein>
<accession>A0ABX2Y9D1</accession>
<gene>
    <name evidence="3" type="ORF">OERS_04650</name>
</gene>
<evidence type="ECO:0000313" key="3">
    <source>
        <dbReference type="EMBL" id="OCI32873.1"/>
    </source>
</evidence>
<evidence type="ECO:0000313" key="4">
    <source>
        <dbReference type="Proteomes" id="UP000093412"/>
    </source>
</evidence>
<name>A0ABX2Y9D1_9CELL</name>
<keyword evidence="4" id="KW-1185">Reference proteome</keyword>
<sequence length="358" mass="38580">MTTTADRNRVRTGVPAGGQFAVESRAESDVSLAGPAAPARDWGSVSNVQEGSRTPWGPVQHLVHVADGIVEVGTGSHGGMKLSPQRNQQVPTALRTSSGWYEEDCEAQIVLMTFPDEYAASRARERRGNNDPWTDPAFVAERARASVKNWSPDGYEKATGETVAPGESTVKDERLFLDAHATDQVAVSATYSEAHPGMVEVTTTTGGGRDPGSWENQRVFLVPKDEYAADRTRFVADPDRHTDITPPPVVKVPVARIHPVIDTSGLTPTAKERFTMDLAQRWRRDDGSVATLRDVLATEGVTGKSADTFDNSDKVTYYLQQTRNVGDSGGPILTTSSWRSPCGGSSCPPAPRASSTRS</sequence>
<dbReference type="EMBL" id="MAQA01000003">
    <property type="protein sequence ID" value="OCI32873.1"/>
    <property type="molecule type" value="Genomic_DNA"/>
</dbReference>
<feature type="compositionally biased region" description="Low complexity" evidence="1">
    <location>
        <begin position="336"/>
        <end position="347"/>
    </location>
</feature>
<proteinExistence type="predicted"/>
<feature type="domain" description="DUF7007" evidence="2">
    <location>
        <begin position="50"/>
        <end position="181"/>
    </location>
</feature>
<feature type="region of interest" description="Disordered" evidence="1">
    <location>
        <begin position="1"/>
        <end position="56"/>
    </location>
</feature>
<evidence type="ECO:0000256" key="1">
    <source>
        <dbReference type="SAM" id="MobiDB-lite"/>
    </source>
</evidence>
<reference evidence="3 4" key="1">
    <citation type="submission" date="2016-06" db="EMBL/GenBank/DDBJ databases">
        <title>Genome sequence of Oerskovia enterophila DSM 43852.</title>
        <authorList>
            <person name="Poehlein A."/>
            <person name="Jag V."/>
            <person name="Bengelsdorf F.R."/>
            <person name="Daniel R."/>
            <person name="Duerre P."/>
        </authorList>
    </citation>
    <scope>NUCLEOTIDE SEQUENCE [LARGE SCALE GENOMIC DNA]</scope>
    <source>
        <strain evidence="3 4">DSM 43852</strain>
    </source>
</reference>
<dbReference type="RefSeq" id="WP_068624097.1">
    <property type="nucleotide sequence ID" value="NZ_MAQA01000003.1"/>
</dbReference>
<dbReference type="Proteomes" id="UP000093412">
    <property type="component" value="Unassembled WGS sequence"/>
</dbReference>
<comment type="caution">
    <text evidence="3">The sequence shown here is derived from an EMBL/GenBank/DDBJ whole genome shotgun (WGS) entry which is preliminary data.</text>
</comment>
<organism evidence="3 4">
    <name type="scientific">Oerskovia enterophila</name>
    <dbReference type="NCBI Taxonomy" id="43678"/>
    <lineage>
        <taxon>Bacteria</taxon>
        <taxon>Bacillati</taxon>
        <taxon>Actinomycetota</taxon>
        <taxon>Actinomycetes</taxon>
        <taxon>Micrococcales</taxon>
        <taxon>Cellulomonadaceae</taxon>
        <taxon>Oerskovia</taxon>
    </lineage>
</organism>
<feature type="region of interest" description="Disordered" evidence="1">
    <location>
        <begin position="323"/>
        <end position="358"/>
    </location>
</feature>
<evidence type="ECO:0000259" key="2">
    <source>
        <dbReference type="Pfam" id="PF22653"/>
    </source>
</evidence>